<name>G0J1D2_CYCMS</name>
<dbReference type="AlphaFoldDB" id="G0J1D2"/>
<dbReference type="EMBL" id="CP002955">
    <property type="protein sequence ID" value="AEL26571.1"/>
    <property type="molecule type" value="Genomic_DNA"/>
</dbReference>
<dbReference type="Proteomes" id="UP000001635">
    <property type="component" value="Chromosome"/>
</dbReference>
<dbReference type="InterPro" id="IPR010321">
    <property type="entry name" value="DUF922"/>
</dbReference>
<evidence type="ECO:0008006" key="3">
    <source>
        <dbReference type="Google" id="ProtNLM"/>
    </source>
</evidence>
<evidence type="ECO:0000313" key="2">
    <source>
        <dbReference type="Proteomes" id="UP000001635"/>
    </source>
</evidence>
<dbReference type="eggNOG" id="ENOG50340E9">
    <property type="taxonomic scope" value="Bacteria"/>
</dbReference>
<dbReference type="HOGENOM" id="CLU_1370197_0_0_10"/>
<dbReference type="KEGG" id="cmr:Cycma_2833"/>
<protein>
    <recommendedName>
        <fullName evidence="3">DUF922 domain-containing protein</fullName>
    </recommendedName>
</protein>
<proteinExistence type="predicted"/>
<dbReference type="STRING" id="880070.Cycma_2833"/>
<gene>
    <name evidence="1" type="ordered locus">Cycma_2833</name>
</gene>
<keyword evidence="2" id="KW-1185">Reference proteome</keyword>
<accession>G0J1D2</accession>
<organism evidence="1 2">
    <name type="scientific">Cyclobacterium marinum (strain ATCC 25205 / DSM 745 / LMG 13164 / NCIMB 1802)</name>
    <name type="common">Flectobacillus marinus</name>
    <dbReference type="NCBI Taxonomy" id="880070"/>
    <lineage>
        <taxon>Bacteria</taxon>
        <taxon>Pseudomonadati</taxon>
        <taxon>Bacteroidota</taxon>
        <taxon>Cytophagia</taxon>
        <taxon>Cytophagales</taxon>
        <taxon>Cyclobacteriaceae</taxon>
        <taxon>Cyclobacterium</taxon>
    </lineage>
</organism>
<reference evidence="2" key="1">
    <citation type="submission" date="2011-07" db="EMBL/GenBank/DDBJ databases">
        <title>The complete genome of Cyclobacterium marinum DSM 745.</title>
        <authorList>
            <person name="Lucas S."/>
            <person name="Han J."/>
            <person name="Lapidus A."/>
            <person name="Bruce D."/>
            <person name="Goodwin L."/>
            <person name="Pitluck S."/>
            <person name="Peters L."/>
            <person name="Kyrpides N."/>
            <person name="Mavromatis K."/>
            <person name="Ivanova N."/>
            <person name="Ovchinnikova G."/>
            <person name="Chertkov O."/>
            <person name="Detter J.C."/>
            <person name="Tapia R."/>
            <person name="Han C."/>
            <person name="Land M."/>
            <person name="Hauser L."/>
            <person name="Markowitz V."/>
            <person name="Cheng J.-F."/>
            <person name="Hugenholtz P."/>
            <person name="Woyke T."/>
            <person name="Wu D."/>
            <person name="Tindall B."/>
            <person name="Schuetze A."/>
            <person name="Brambilla E."/>
            <person name="Klenk H.-P."/>
            <person name="Eisen J.A."/>
        </authorList>
    </citation>
    <scope>NUCLEOTIDE SEQUENCE [LARGE SCALE GENOMIC DNA]</scope>
    <source>
        <strain evidence="2">ATCC 25205 / DSM 745 / LMG 13164 / NCIMB 1802</strain>
    </source>
</reference>
<sequence length="199" mass="23615">MLQMKLYFLLYILWPLLLSTNEPPEKYRAIKGGVVSINPNRPLNWNDFKKVNLIGNRSTINAITQSTCEIDILNIKKRGDHVSLDIEVKINLHKELSQVKNEFFTTRDAQTKQRVLHHENGHYLIAQIIGHRILNAVNNYKFEEKNHRTQLNRIIKENFKDWKRMDEQYDAQATKPYNPEMQARWDRFIASELQSLQQE</sequence>
<evidence type="ECO:0000313" key="1">
    <source>
        <dbReference type="EMBL" id="AEL26571.1"/>
    </source>
</evidence>
<dbReference type="Pfam" id="PF06037">
    <property type="entry name" value="DUF922"/>
    <property type="match status" value="1"/>
</dbReference>